<dbReference type="Pfam" id="PF25793">
    <property type="entry name" value="WHD_2nd_NFRKB"/>
    <property type="match status" value="1"/>
</dbReference>
<dbReference type="PROSITE" id="PS51916">
    <property type="entry name" value="DEUBAD"/>
    <property type="match status" value="1"/>
</dbReference>
<dbReference type="PANTHER" id="PTHR13052">
    <property type="entry name" value="NFRKB-RELATED"/>
    <property type="match status" value="1"/>
</dbReference>
<feature type="region of interest" description="Disordered" evidence="3">
    <location>
        <begin position="620"/>
        <end position="645"/>
    </location>
</feature>
<proteinExistence type="predicted"/>
<comment type="subcellular location">
    <subcellularLocation>
        <location evidence="1">Nucleus</location>
    </subcellularLocation>
</comment>
<feature type="compositionally biased region" description="Acidic residues" evidence="3">
    <location>
        <begin position="193"/>
        <end position="204"/>
    </location>
</feature>
<dbReference type="PANTHER" id="PTHR13052:SF3">
    <property type="entry name" value="NUCLEAR FACTOR RELATED TO KAPPA-B-BINDING PROTEIN"/>
    <property type="match status" value="1"/>
</dbReference>
<evidence type="ECO:0000256" key="3">
    <source>
        <dbReference type="SAM" id="MobiDB-lite"/>
    </source>
</evidence>
<dbReference type="InterPro" id="IPR024867">
    <property type="entry name" value="NFRKB"/>
</dbReference>
<dbReference type="InterPro" id="IPR025220">
    <property type="entry name" value="NFRKB_WH_1"/>
</dbReference>
<evidence type="ECO:0000259" key="4">
    <source>
        <dbReference type="PROSITE" id="PS51916"/>
    </source>
</evidence>
<feature type="domain" description="DEUBAD" evidence="4">
    <location>
        <begin position="27"/>
        <end position="144"/>
    </location>
</feature>
<evidence type="ECO:0000256" key="1">
    <source>
        <dbReference type="ARBA" id="ARBA00004123"/>
    </source>
</evidence>
<feature type="region of interest" description="Disordered" evidence="3">
    <location>
        <begin position="796"/>
        <end position="837"/>
    </location>
</feature>
<gene>
    <name evidence="5" type="ORF">TTEB3V08_LOCUS7602</name>
</gene>
<dbReference type="InterPro" id="IPR044867">
    <property type="entry name" value="DEUBAD_dom"/>
</dbReference>
<feature type="region of interest" description="Disordered" evidence="3">
    <location>
        <begin position="150"/>
        <end position="176"/>
    </location>
</feature>
<dbReference type="Pfam" id="PF14465">
    <property type="entry name" value="WHD_1st_NFRKB"/>
    <property type="match status" value="1"/>
</dbReference>
<organism evidence="5">
    <name type="scientific">Timema tahoe</name>
    <dbReference type="NCBI Taxonomy" id="61484"/>
    <lineage>
        <taxon>Eukaryota</taxon>
        <taxon>Metazoa</taxon>
        <taxon>Ecdysozoa</taxon>
        <taxon>Arthropoda</taxon>
        <taxon>Hexapoda</taxon>
        <taxon>Insecta</taxon>
        <taxon>Pterygota</taxon>
        <taxon>Neoptera</taxon>
        <taxon>Polyneoptera</taxon>
        <taxon>Phasmatodea</taxon>
        <taxon>Timematodea</taxon>
        <taxon>Timematoidea</taxon>
        <taxon>Timematidae</taxon>
        <taxon>Timema</taxon>
    </lineage>
</organism>
<name>A0A7R9IJV6_9NEOP</name>
<dbReference type="Gene3D" id="1.10.10.2430">
    <property type="entry name" value="NFRKB winged helix-like domain"/>
    <property type="match status" value="1"/>
</dbReference>
<dbReference type="EMBL" id="OE003035">
    <property type="protein sequence ID" value="CAD7459653.1"/>
    <property type="molecule type" value="Genomic_DNA"/>
</dbReference>
<evidence type="ECO:0000256" key="2">
    <source>
        <dbReference type="ARBA" id="ARBA00023242"/>
    </source>
</evidence>
<dbReference type="GO" id="GO:0031011">
    <property type="term" value="C:Ino80 complex"/>
    <property type="evidence" value="ECO:0007669"/>
    <property type="project" value="InterPro"/>
</dbReference>
<feature type="region of interest" description="Disordered" evidence="3">
    <location>
        <begin position="190"/>
        <end position="218"/>
    </location>
</feature>
<feature type="region of interest" description="Disordered" evidence="3">
    <location>
        <begin position="386"/>
        <end position="410"/>
    </location>
</feature>
<dbReference type="InterPro" id="IPR057748">
    <property type="entry name" value="NFRKB_WH_2"/>
</dbReference>
<sequence>MHPHQVSQESTTKFEEFCAEGVRIQLPQDLCENKDIFKEFFSMQTWQEGFSEEDKQHLKQFLPTFEENDDEEKEKTIEQFFSYEKMGFGSPLEDYFAKLKNGYFRPDISRLRCLMKKAHIRAYRYQRRRHLTHLLKDVLMSRQQHLEAVKNQPPGRLERLPQHPVPPQTKSSIEQRVRRRYFQELEAIRQEVGESDQSSEDENYPEGPPQRLSKKQKRQLVTLECSLSPELHRVTSTKSSKPSGFDLEANITTNFNPYDTNEDGYRSMLVNHKRRKIQGENNAELNTDSITLEEVELRTHMGKQRPIFSKNGQHVSEMKPSAKKKAVNSKSAAMAQALQLRLSIASPQVCAGDSSNNSDIGESEEEEPLTAMMDDMDGIDIDVETTSTTKTTPASRNKRTGSVSSVRSGKTNMAASRNIMQRHVDSMVEIEEQSPVVVVASQPSTTPSSRQVTAATLSDLDGIDMMNLPIDMEEDDEDQEIDTNLDIKPGPELMQETHACFFSLVRDVICSTPDHRMSLSTLEDRLKAWQENPISPLNDWYSIAADSWLLMLPSAISFLSGDYPDAQPDDFVPYLEYKPHLVAYQWIGAGRDTDTHLMPLCQHWLDHREEMLVRPIKEEEGVEEVGEGEERACSPPPPRYPTTWSVRSTSSEEKELFREQERLRYEHPHRAFTFRMHGYESVVGPVKGVYNQSVGANKPRGHSLLVTDRPNFVTILALVRDSTARLPNGEGTRSDICELLKDSQYLAPISQESYLHSVVSGALDRLHYEADPCVKYDTKRKIWIYLHRGRTEEEFERVHQQQQGMAKSKKNTSQRKTSRSKQQQKESTAAAASMKEILQPAPTISSTKVKIEVSVASSPTITPTPAVVTVASSASTQKVGRTTTARPLTLTGHTIQNLQVSTSSGVQTIQVTTSSGLLGGKSLLTSSASSGTSHTKTVAAAGLVTQQVQTVAGTARTVRTSVGTNSSSQLEASAAGSLLTTPIHQKVSVSAAQTLATSKAAAQLLSMSQVQLMSSRSPQHSGSTVPILAASKTLVTGGLSSMKLVNAVKAISSNDAIFIKQGQQVVTTTTAAGGTISQQQLHKLGEGGGVVTQHQQLLQQQAKGQGVQRMVARVGAQGVSLPQMTVSPQQLQQSLATPVSGATNATLIKQQQQGPLVAKVLTNAQGQVISMESLLAHQKQHGTLPQGTALRVTTAGKPGQTSLIQIPSTTPGGVPQFAVVSQGNLLSVGQPRVLHTQLATQSALQQQTTKLVNTLTGKPMMASMGAATAANLRMLSPQGTATGINLAHIGGKPVLLASKAQPTSLQGGAGQNVILTSQAAGGHQTVVLAASQAIRSQGGALVLQQGATQQILLPPGFQGGTLNIKSLQGLQGLQGLKVIPLSQATAAAAGKGRQQVYARIISPNLRPVTPGATVTLQAAPTETPIVTPTPSTSTNQ</sequence>
<dbReference type="CDD" id="cd21865">
    <property type="entry name" value="DEUBAD_NFRKB"/>
    <property type="match status" value="1"/>
</dbReference>
<reference evidence="5" key="1">
    <citation type="submission" date="2020-11" db="EMBL/GenBank/DDBJ databases">
        <authorList>
            <person name="Tran Van P."/>
        </authorList>
    </citation>
    <scope>NUCLEOTIDE SEQUENCE</scope>
</reference>
<evidence type="ECO:0000313" key="5">
    <source>
        <dbReference type="EMBL" id="CAD7459653.1"/>
    </source>
</evidence>
<feature type="compositionally biased region" description="Basic residues" evidence="3">
    <location>
        <begin position="807"/>
        <end position="819"/>
    </location>
</feature>
<protein>
    <recommendedName>
        <fullName evidence="4">DEUBAD domain-containing protein</fullName>
    </recommendedName>
</protein>
<accession>A0A7R9IJV6</accession>
<keyword evidence="2" id="KW-0539">Nucleus</keyword>
<dbReference type="InterPro" id="IPR038106">
    <property type="entry name" value="NFRKB_winged_sf"/>
</dbReference>
<dbReference type="GO" id="GO:0002020">
    <property type="term" value="F:protease binding"/>
    <property type="evidence" value="ECO:0007669"/>
    <property type="project" value="TreeGrafter"/>
</dbReference>
<feature type="compositionally biased region" description="Polar residues" evidence="3">
    <location>
        <begin position="400"/>
        <end position="410"/>
    </location>
</feature>